<gene>
    <name evidence="4" type="ORF">A4R35_13700</name>
</gene>
<reference evidence="4 5" key="1">
    <citation type="submission" date="2016-08" db="EMBL/GenBank/DDBJ databases">
        <title>Analysis of Carbohydrate Active Enzymes in Thermogemmatispora T81 Reveals Carbohydrate Degradation Ability.</title>
        <authorList>
            <person name="Tomazini A."/>
            <person name="Lal S."/>
            <person name="Stott M."/>
            <person name="Henrissat B."/>
            <person name="Polikarpov I."/>
            <person name="Sparling R."/>
            <person name="Levin D.B."/>
        </authorList>
    </citation>
    <scope>NUCLEOTIDE SEQUENCE [LARGE SCALE GENOMIC DNA]</scope>
    <source>
        <strain evidence="4 5">T81</strain>
    </source>
</reference>
<dbReference type="CDD" id="cd02651">
    <property type="entry name" value="nuc_hydro_IU_UC_XIUA"/>
    <property type="match status" value="1"/>
</dbReference>
<comment type="caution">
    <text evidence="4">The sequence shown here is derived from an EMBL/GenBank/DDBJ whole genome shotgun (WGS) entry which is preliminary data.</text>
</comment>
<accession>A0A328VFW0</accession>
<keyword evidence="2" id="KW-0326">Glycosidase</keyword>
<dbReference type="Proteomes" id="UP000248706">
    <property type="component" value="Unassembled WGS sequence"/>
</dbReference>
<keyword evidence="1" id="KW-0378">Hydrolase</keyword>
<dbReference type="Pfam" id="PF01156">
    <property type="entry name" value="IU_nuc_hydro"/>
    <property type="match status" value="1"/>
</dbReference>
<dbReference type="InterPro" id="IPR001910">
    <property type="entry name" value="Inosine/uridine_hydrolase_dom"/>
</dbReference>
<dbReference type="AlphaFoldDB" id="A0A328VFW0"/>
<feature type="domain" description="Inosine/uridine-preferring nucleoside hydrolase" evidence="3">
    <location>
        <begin position="9"/>
        <end position="304"/>
    </location>
</feature>
<sequence>MSSKQPLRLILDTDPGIDDALALLLALASPEVSLEGVTTVSGNVPLEDTTRNALALLALAGREDIPVAAGAARPLVREPIHAAEVHGQHGLGRAELAEPTSAPVSQPAAVFLCERIKAAPGALTLVAVGPLTNLALAVRLVPEIAQQVREVVIMGGALRVPGNITPAAEFNIYADPEAAHIVFHAGWPLRLVSLDTTQQVGLTRTQFAPLCRPESRIGRCIDAMLAHYFENFAPRAAYERFHLHDPLALAAAFHPEMLQWESVYIDVELSGHQTPGATVAWFRRRPETPPANVLAATAVDVTGFTTFFLERLARLL</sequence>
<dbReference type="GO" id="GO:0005829">
    <property type="term" value="C:cytosol"/>
    <property type="evidence" value="ECO:0007669"/>
    <property type="project" value="TreeGrafter"/>
</dbReference>
<organism evidence="4 5">
    <name type="scientific">Thermogemmatispora tikiterensis</name>
    <dbReference type="NCBI Taxonomy" id="1825093"/>
    <lineage>
        <taxon>Bacteria</taxon>
        <taxon>Bacillati</taxon>
        <taxon>Chloroflexota</taxon>
        <taxon>Ktedonobacteria</taxon>
        <taxon>Thermogemmatisporales</taxon>
        <taxon>Thermogemmatisporaceae</taxon>
        <taxon>Thermogemmatispora</taxon>
    </lineage>
</organism>
<dbReference type="OrthoDB" id="9797882at2"/>
<dbReference type="Gene3D" id="3.90.245.10">
    <property type="entry name" value="Ribonucleoside hydrolase-like"/>
    <property type="match status" value="1"/>
</dbReference>
<name>A0A328VFW0_9CHLR</name>
<keyword evidence="5" id="KW-1185">Reference proteome</keyword>
<dbReference type="PANTHER" id="PTHR12304:SF4">
    <property type="entry name" value="URIDINE NUCLEOSIDASE"/>
    <property type="match status" value="1"/>
</dbReference>
<evidence type="ECO:0000259" key="3">
    <source>
        <dbReference type="Pfam" id="PF01156"/>
    </source>
</evidence>
<evidence type="ECO:0000313" key="4">
    <source>
        <dbReference type="EMBL" id="RAQ96596.1"/>
    </source>
</evidence>
<dbReference type="InterPro" id="IPR036452">
    <property type="entry name" value="Ribo_hydro-like"/>
</dbReference>
<evidence type="ECO:0000256" key="1">
    <source>
        <dbReference type="ARBA" id="ARBA00022801"/>
    </source>
</evidence>
<proteinExistence type="predicted"/>
<dbReference type="GO" id="GO:0006152">
    <property type="term" value="P:purine nucleoside catabolic process"/>
    <property type="evidence" value="ECO:0007669"/>
    <property type="project" value="TreeGrafter"/>
</dbReference>
<evidence type="ECO:0000313" key="5">
    <source>
        <dbReference type="Proteomes" id="UP000248706"/>
    </source>
</evidence>
<evidence type="ECO:0000256" key="2">
    <source>
        <dbReference type="ARBA" id="ARBA00023295"/>
    </source>
</evidence>
<dbReference type="GO" id="GO:0008477">
    <property type="term" value="F:purine nucleosidase activity"/>
    <property type="evidence" value="ECO:0007669"/>
    <property type="project" value="TreeGrafter"/>
</dbReference>
<dbReference type="RefSeq" id="WP_112430295.1">
    <property type="nucleotide sequence ID" value="NZ_MCIF01000002.1"/>
</dbReference>
<dbReference type="SUPFAM" id="SSF53590">
    <property type="entry name" value="Nucleoside hydrolase"/>
    <property type="match status" value="1"/>
</dbReference>
<dbReference type="PANTHER" id="PTHR12304">
    <property type="entry name" value="INOSINE-URIDINE PREFERRING NUCLEOSIDE HYDROLASE"/>
    <property type="match status" value="1"/>
</dbReference>
<dbReference type="InterPro" id="IPR023186">
    <property type="entry name" value="IUNH"/>
</dbReference>
<protein>
    <recommendedName>
        <fullName evidence="3">Inosine/uridine-preferring nucleoside hydrolase domain-containing protein</fullName>
    </recommendedName>
</protein>
<dbReference type="EMBL" id="MCIF01000002">
    <property type="protein sequence ID" value="RAQ96596.1"/>
    <property type="molecule type" value="Genomic_DNA"/>
</dbReference>